<comment type="similarity">
    <text evidence="3">Belongs to the UbiH/COQ6 family.</text>
</comment>
<keyword evidence="4" id="KW-0285">Flavoprotein</keyword>
<dbReference type="InterPro" id="IPR036188">
    <property type="entry name" value="FAD/NAD-bd_sf"/>
</dbReference>
<dbReference type="GO" id="GO:0004497">
    <property type="term" value="F:monooxygenase activity"/>
    <property type="evidence" value="ECO:0007669"/>
    <property type="project" value="UniProtKB-KW"/>
</dbReference>
<evidence type="ECO:0000313" key="9">
    <source>
        <dbReference type="EMBL" id="MZR23787.1"/>
    </source>
</evidence>
<dbReference type="OrthoDB" id="9796623at2"/>
<dbReference type="InterPro" id="IPR010971">
    <property type="entry name" value="UbiH/COQ6"/>
</dbReference>
<organism evidence="9 10">
    <name type="scientific">Sneathiella chungangensis</name>
    <dbReference type="NCBI Taxonomy" id="1418234"/>
    <lineage>
        <taxon>Bacteria</taxon>
        <taxon>Pseudomonadati</taxon>
        <taxon>Pseudomonadota</taxon>
        <taxon>Alphaproteobacteria</taxon>
        <taxon>Sneathiellales</taxon>
        <taxon>Sneathiellaceae</taxon>
        <taxon>Sneathiella</taxon>
    </lineage>
</organism>
<dbReference type="FunFam" id="3.50.50.60:FF:000021">
    <property type="entry name" value="Ubiquinone biosynthesis monooxygenase COQ6"/>
    <property type="match status" value="1"/>
</dbReference>
<dbReference type="UniPathway" id="UPA00232"/>
<dbReference type="AlphaFoldDB" id="A0A845MKU2"/>
<dbReference type="GO" id="GO:0110142">
    <property type="term" value="C:ubiquinone biosynthesis complex"/>
    <property type="evidence" value="ECO:0007669"/>
    <property type="project" value="UniProtKB-ARBA"/>
</dbReference>
<dbReference type="Proteomes" id="UP000445696">
    <property type="component" value="Unassembled WGS sequence"/>
</dbReference>
<dbReference type="GO" id="GO:0016705">
    <property type="term" value="F:oxidoreductase activity, acting on paired donors, with incorporation or reduction of molecular oxygen"/>
    <property type="evidence" value="ECO:0007669"/>
    <property type="project" value="InterPro"/>
</dbReference>
<dbReference type="InterPro" id="IPR018168">
    <property type="entry name" value="Ubi_Hdrlase_CS"/>
</dbReference>
<dbReference type="InterPro" id="IPR051205">
    <property type="entry name" value="UbiH/COQ6_monooxygenase"/>
</dbReference>
<evidence type="ECO:0000256" key="2">
    <source>
        <dbReference type="ARBA" id="ARBA00004749"/>
    </source>
</evidence>
<protein>
    <submittedName>
        <fullName evidence="9">FAD-binding protein</fullName>
    </submittedName>
</protein>
<dbReference type="GO" id="GO:0071949">
    <property type="term" value="F:FAD binding"/>
    <property type="evidence" value="ECO:0007669"/>
    <property type="project" value="InterPro"/>
</dbReference>
<keyword evidence="7" id="KW-0503">Monooxygenase</keyword>
<dbReference type="PANTHER" id="PTHR43876">
    <property type="entry name" value="UBIQUINONE BIOSYNTHESIS MONOOXYGENASE COQ6, MITOCHONDRIAL"/>
    <property type="match status" value="1"/>
</dbReference>
<evidence type="ECO:0000256" key="6">
    <source>
        <dbReference type="ARBA" id="ARBA00023002"/>
    </source>
</evidence>
<comment type="cofactor">
    <cofactor evidence="1">
        <name>FAD</name>
        <dbReference type="ChEBI" id="CHEBI:57692"/>
    </cofactor>
</comment>
<keyword evidence="10" id="KW-1185">Reference proteome</keyword>
<evidence type="ECO:0000256" key="5">
    <source>
        <dbReference type="ARBA" id="ARBA00022827"/>
    </source>
</evidence>
<evidence type="ECO:0000313" key="10">
    <source>
        <dbReference type="Proteomes" id="UP000445696"/>
    </source>
</evidence>
<dbReference type="PRINTS" id="PR00420">
    <property type="entry name" value="RNGMNOXGNASE"/>
</dbReference>
<keyword evidence="6" id="KW-0560">Oxidoreductase</keyword>
<evidence type="ECO:0000259" key="8">
    <source>
        <dbReference type="Pfam" id="PF01494"/>
    </source>
</evidence>
<dbReference type="NCBIfam" id="TIGR01988">
    <property type="entry name" value="Ubi-OHases"/>
    <property type="match status" value="1"/>
</dbReference>
<name>A0A845MKU2_9PROT</name>
<evidence type="ECO:0000256" key="4">
    <source>
        <dbReference type="ARBA" id="ARBA00022630"/>
    </source>
</evidence>
<dbReference type="GO" id="GO:0006744">
    <property type="term" value="P:ubiquinone biosynthetic process"/>
    <property type="evidence" value="ECO:0007669"/>
    <property type="project" value="UniProtKB-UniPathway"/>
</dbReference>
<proteinExistence type="inferred from homology"/>
<evidence type="ECO:0000256" key="1">
    <source>
        <dbReference type="ARBA" id="ARBA00001974"/>
    </source>
</evidence>
<dbReference type="SUPFAM" id="SSF51905">
    <property type="entry name" value="FAD/NAD(P)-binding domain"/>
    <property type="match status" value="1"/>
</dbReference>
<dbReference type="InterPro" id="IPR002938">
    <property type="entry name" value="FAD-bd"/>
</dbReference>
<feature type="domain" description="FAD-binding" evidence="8">
    <location>
        <begin position="8"/>
        <end position="319"/>
    </location>
</feature>
<dbReference type="Pfam" id="PF01494">
    <property type="entry name" value="FAD_binding_3"/>
    <property type="match status" value="1"/>
</dbReference>
<dbReference type="EMBL" id="WTVA01000015">
    <property type="protein sequence ID" value="MZR23787.1"/>
    <property type="molecule type" value="Genomic_DNA"/>
</dbReference>
<dbReference type="PROSITE" id="PS01304">
    <property type="entry name" value="UBIH"/>
    <property type="match status" value="1"/>
</dbReference>
<comment type="caution">
    <text evidence="9">The sequence shown here is derived from an EMBL/GenBank/DDBJ whole genome shotgun (WGS) entry which is preliminary data.</text>
</comment>
<reference evidence="9 10" key="1">
    <citation type="journal article" date="2014" name="Int. J. Syst. Evol. Microbiol.">
        <title>Sneathiella chungangensis sp. nov., isolated from a marine sand, and emended description of the genus Sneathiella.</title>
        <authorList>
            <person name="Siamphan C."/>
            <person name="Kim H."/>
            <person name="Lee J.S."/>
            <person name="Kim W."/>
        </authorList>
    </citation>
    <scope>NUCLEOTIDE SEQUENCE [LARGE SCALE GENOMIC DNA]</scope>
    <source>
        <strain evidence="9 10">KCTC 32476</strain>
    </source>
</reference>
<accession>A0A845MKU2</accession>
<sequence length="405" mass="44639">MPEQGIDMDLLVVGGGLNGLPFAIAVADAGMRVLVLEREEPTHLVDATFDGRVSAIAHASRNLLRSCGVWEHVKAKEPMLDIRITDGPSKFFLHYDHRQLGDEPFGHMVENRHLREALYRRAAEIPTLTIMAPAEYKTVTRDAAGVTAELAGGERVTARLLVAADGRNSPLRKLAGIKTVGWSYDQMGVVCTIAHEIPHHGVAQERFLKLGPFAILPMTGNRSSLVWTEPTDRAKVIMALPDAEFHREMAKRFGDYLGELKVVGPRWSYPLTLHQSERYVDQRLALIGDAAHGMHPIAGQGLNLGLRDVAALAEVVIDAARLGQDIGGATVLEDYQRWRRFDSIVLLAITDGLNRLFTNDIPPIRLARDLGLAAVNKMPKLKGFFMEHARGTVGKMPRLLRGEAL</sequence>
<dbReference type="PANTHER" id="PTHR43876:SF7">
    <property type="entry name" value="UBIQUINONE BIOSYNTHESIS MONOOXYGENASE COQ6, MITOCHONDRIAL"/>
    <property type="match status" value="1"/>
</dbReference>
<dbReference type="Gene3D" id="3.50.50.60">
    <property type="entry name" value="FAD/NAD(P)-binding domain"/>
    <property type="match status" value="2"/>
</dbReference>
<gene>
    <name evidence="9" type="ORF">GQF03_15730</name>
</gene>
<evidence type="ECO:0000256" key="7">
    <source>
        <dbReference type="ARBA" id="ARBA00023033"/>
    </source>
</evidence>
<keyword evidence="5" id="KW-0274">FAD</keyword>
<comment type="pathway">
    <text evidence="2">Cofactor biosynthesis; ubiquinone biosynthesis.</text>
</comment>
<evidence type="ECO:0000256" key="3">
    <source>
        <dbReference type="ARBA" id="ARBA00005349"/>
    </source>
</evidence>